<dbReference type="GeneID" id="75117649"/>
<sequence length="169" mass="19533">MSQALPNLDLEGLSEAELFQNYLQSKYHLEAELLETKSTNCGNNSTYLLELLEKKGIDWQSILLMQDASMMRRISATLKKFAPEKMIIDYATYKAPVTATRDKLEFEAEPPYMWSMRHYISLLLGEIPRLRDDENGYGPLGKNFIAHVEIPTEVMSVFDYLQEKYPELV</sequence>
<gene>
    <name evidence="2" type="ORF">FC44_GL000387</name>
</gene>
<organism evidence="2 3">
    <name type="scientific">Lactobacillus intestinalis DSM 6629</name>
    <dbReference type="NCBI Taxonomy" id="1423761"/>
    <lineage>
        <taxon>Bacteria</taxon>
        <taxon>Bacillati</taxon>
        <taxon>Bacillota</taxon>
        <taxon>Bacilli</taxon>
        <taxon>Lactobacillales</taxon>
        <taxon>Lactobacillaceae</taxon>
        <taxon>Lactobacillus</taxon>
    </lineage>
</organism>
<accession>A0ABR5PN87</accession>
<dbReference type="InterPro" id="IPR051599">
    <property type="entry name" value="Cell_Envelope_Assoc"/>
</dbReference>
<dbReference type="Gene3D" id="1.10.3620.10">
    <property type="entry name" value="YdcF like domain"/>
    <property type="match status" value="1"/>
</dbReference>
<evidence type="ECO:0000259" key="1">
    <source>
        <dbReference type="Pfam" id="PF02698"/>
    </source>
</evidence>
<comment type="caution">
    <text evidence="2">The sequence shown here is derived from an EMBL/GenBank/DDBJ whole genome shotgun (WGS) entry which is preliminary data.</text>
</comment>
<dbReference type="RefSeq" id="WP_201779845.1">
    <property type="nucleotide sequence ID" value="NZ_AZGN01000052.1"/>
</dbReference>
<evidence type="ECO:0000313" key="3">
    <source>
        <dbReference type="Proteomes" id="UP000051735"/>
    </source>
</evidence>
<reference evidence="2 3" key="1">
    <citation type="journal article" date="2015" name="Genome Announc.">
        <title>Expanding the biotechnology potential of lactobacilli through comparative genomics of 213 strains and associated genera.</title>
        <authorList>
            <person name="Sun Z."/>
            <person name="Harris H.M."/>
            <person name="McCann A."/>
            <person name="Guo C."/>
            <person name="Argimon S."/>
            <person name="Zhang W."/>
            <person name="Yang X."/>
            <person name="Jeffery I.B."/>
            <person name="Cooney J.C."/>
            <person name="Kagawa T.F."/>
            <person name="Liu W."/>
            <person name="Song Y."/>
            <person name="Salvetti E."/>
            <person name="Wrobel A."/>
            <person name="Rasinkangas P."/>
            <person name="Parkhill J."/>
            <person name="Rea M.C."/>
            <person name="O'Sullivan O."/>
            <person name="Ritari J."/>
            <person name="Douillard F.P."/>
            <person name="Paul Ross R."/>
            <person name="Yang R."/>
            <person name="Briner A.E."/>
            <person name="Felis G.E."/>
            <person name="de Vos W.M."/>
            <person name="Barrangou R."/>
            <person name="Klaenhammer T.R."/>
            <person name="Caufield P.W."/>
            <person name="Cui Y."/>
            <person name="Zhang H."/>
            <person name="O'Toole P.W."/>
        </authorList>
    </citation>
    <scope>NUCLEOTIDE SEQUENCE [LARGE SCALE GENOMIC DNA]</scope>
    <source>
        <strain evidence="2 3">DSM 6629</strain>
    </source>
</reference>
<dbReference type="Pfam" id="PF02698">
    <property type="entry name" value="DUF218"/>
    <property type="match status" value="1"/>
</dbReference>
<proteinExistence type="predicted"/>
<name>A0ABR5PN87_9LACO</name>
<dbReference type="PANTHER" id="PTHR30336">
    <property type="entry name" value="INNER MEMBRANE PROTEIN, PROBABLE PERMEASE"/>
    <property type="match status" value="1"/>
</dbReference>
<dbReference type="EMBL" id="AZGN01000052">
    <property type="protein sequence ID" value="KRM31692.1"/>
    <property type="molecule type" value="Genomic_DNA"/>
</dbReference>
<protein>
    <recommendedName>
        <fullName evidence="1">DUF218 domain-containing protein</fullName>
    </recommendedName>
</protein>
<feature type="domain" description="DUF218" evidence="1">
    <location>
        <begin position="11"/>
        <end position="102"/>
    </location>
</feature>
<keyword evidence="3" id="KW-1185">Reference proteome</keyword>
<dbReference type="PANTHER" id="PTHR30336:SF20">
    <property type="entry name" value="DUF218 DOMAIN-CONTAINING PROTEIN"/>
    <property type="match status" value="1"/>
</dbReference>
<evidence type="ECO:0000313" key="2">
    <source>
        <dbReference type="EMBL" id="KRM31692.1"/>
    </source>
</evidence>
<dbReference type="CDD" id="cd06259">
    <property type="entry name" value="YdcF-like"/>
    <property type="match status" value="1"/>
</dbReference>
<dbReference type="Proteomes" id="UP000051735">
    <property type="component" value="Unassembled WGS sequence"/>
</dbReference>
<dbReference type="InterPro" id="IPR003848">
    <property type="entry name" value="DUF218"/>
</dbReference>